<keyword evidence="4" id="KW-0233">DNA recombination</keyword>
<dbReference type="InterPro" id="IPR002104">
    <property type="entry name" value="Integrase_catalytic"/>
</dbReference>
<dbReference type="PANTHER" id="PTHR30349">
    <property type="entry name" value="PHAGE INTEGRASE-RELATED"/>
    <property type="match status" value="1"/>
</dbReference>
<dbReference type="InterPro" id="IPR004107">
    <property type="entry name" value="Integrase_SAM-like_N"/>
</dbReference>
<dbReference type="CDD" id="cd01189">
    <property type="entry name" value="INT_ICEBs1_C_like"/>
    <property type="match status" value="1"/>
</dbReference>
<reference evidence="6" key="1">
    <citation type="submission" date="2021-04" db="EMBL/GenBank/DDBJ databases">
        <title>Genomic analysis of electroactive and textile dye degrading Bacillus circulans strain: DC10 isolated from constructed wetland-microbial fuel cells treating textile dye wastewaters.</title>
        <authorList>
            <person name="Patel D.U."/>
            <person name="Desai C.R."/>
        </authorList>
    </citation>
    <scope>NUCLEOTIDE SEQUENCE</scope>
    <source>
        <strain evidence="6">DC10</strain>
    </source>
</reference>
<evidence type="ECO:0000256" key="4">
    <source>
        <dbReference type="ARBA" id="ARBA00023172"/>
    </source>
</evidence>
<dbReference type="GO" id="GO:0006310">
    <property type="term" value="P:DNA recombination"/>
    <property type="evidence" value="ECO:0007669"/>
    <property type="project" value="UniProtKB-KW"/>
</dbReference>
<name>A0A941JH99_NIACI</name>
<dbReference type="Pfam" id="PF00589">
    <property type="entry name" value="Phage_integrase"/>
    <property type="match status" value="1"/>
</dbReference>
<feature type="domain" description="Tyr recombinase" evidence="5">
    <location>
        <begin position="168"/>
        <end position="363"/>
    </location>
</feature>
<dbReference type="GO" id="GO:0015074">
    <property type="term" value="P:DNA integration"/>
    <property type="evidence" value="ECO:0007669"/>
    <property type="project" value="UniProtKB-KW"/>
</dbReference>
<evidence type="ECO:0000256" key="2">
    <source>
        <dbReference type="ARBA" id="ARBA00022908"/>
    </source>
</evidence>
<dbReference type="PANTHER" id="PTHR30349:SF64">
    <property type="entry name" value="PROPHAGE INTEGRASE INTD-RELATED"/>
    <property type="match status" value="1"/>
</dbReference>
<dbReference type="InterPro" id="IPR010998">
    <property type="entry name" value="Integrase_recombinase_N"/>
</dbReference>
<dbReference type="PROSITE" id="PS51898">
    <property type="entry name" value="TYR_RECOMBINASE"/>
    <property type="match status" value="1"/>
</dbReference>
<dbReference type="InterPro" id="IPR050090">
    <property type="entry name" value="Tyrosine_recombinase_XerCD"/>
</dbReference>
<dbReference type="EMBL" id="JAGTPX010000020">
    <property type="protein sequence ID" value="MBR8671251.1"/>
    <property type="molecule type" value="Genomic_DNA"/>
</dbReference>
<dbReference type="SUPFAM" id="SSF56349">
    <property type="entry name" value="DNA breaking-rejoining enzymes"/>
    <property type="match status" value="1"/>
</dbReference>
<dbReference type="Pfam" id="PF14657">
    <property type="entry name" value="Arm-DNA-bind_4"/>
    <property type="match status" value="1"/>
</dbReference>
<keyword evidence="2" id="KW-0229">DNA integration</keyword>
<sequence>MPKIPNVYQDKKSNKWYFVASLGYDEHGKRVQHWGRGFSSQREAKRAYDEYMSNYSATAIKKNSTMSYQEFYETYFKPDYKRSVKPQTFENRVSSMDIHFGYFFNRKLKDINAPLLKKWQNQLSVKYSSAYIRNIYGLFQKSLDLAVTLGLLQKNIAKQVGNVKKVRKKVDFWTKNEFEKVISTFDISDYHTHYSFILIWVLFMTGLRFGEAQALEWETDIDFEEKTLSVNKSMYYKSADEYYITEPKTMASNRVIAIDDQTISFLQEWKKVQSKNCPSKYVLSYNGLPTNKSATYHIIDRHSQLAKVHRIKTHALRHSHASLLISLGENALVVRDRLGHEDIQTTLGTYGHLYPNTNRDVANKLKSVVKVEHDESIKRKLISNQYVNREK</sequence>
<gene>
    <name evidence="6" type="ORF">KD144_17075</name>
</gene>
<dbReference type="InterPro" id="IPR011010">
    <property type="entry name" value="DNA_brk_join_enz"/>
</dbReference>
<comment type="similarity">
    <text evidence="1">Belongs to the 'phage' integrase family.</text>
</comment>
<evidence type="ECO:0000259" key="5">
    <source>
        <dbReference type="PROSITE" id="PS51898"/>
    </source>
</evidence>
<evidence type="ECO:0000313" key="6">
    <source>
        <dbReference type="EMBL" id="MBR8671251.1"/>
    </source>
</evidence>
<evidence type="ECO:0000256" key="3">
    <source>
        <dbReference type="ARBA" id="ARBA00023125"/>
    </source>
</evidence>
<dbReference type="InterPro" id="IPR028259">
    <property type="entry name" value="AP2-like_int_N"/>
</dbReference>
<dbReference type="RefSeq" id="WP_144546428.1">
    <property type="nucleotide sequence ID" value="NZ_JAGTPX020000021.1"/>
</dbReference>
<evidence type="ECO:0000256" key="1">
    <source>
        <dbReference type="ARBA" id="ARBA00008857"/>
    </source>
</evidence>
<comment type="caution">
    <text evidence="6">The sequence shown here is derived from an EMBL/GenBank/DDBJ whole genome shotgun (WGS) entry which is preliminary data.</text>
</comment>
<proteinExistence type="inferred from homology"/>
<dbReference type="Gene3D" id="1.10.150.130">
    <property type="match status" value="1"/>
</dbReference>
<keyword evidence="3" id="KW-0238">DNA-binding</keyword>
<dbReference type="InterPro" id="IPR013762">
    <property type="entry name" value="Integrase-like_cat_sf"/>
</dbReference>
<dbReference type="Gene3D" id="1.10.443.10">
    <property type="entry name" value="Intergrase catalytic core"/>
    <property type="match status" value="1"/>
</dbReference>
<accession>A0A941JH99</accession>
<organism evidence="6">
    <name type="scientific">Niallia circulans</name>
    <name type="common">Bacillus circulans</name>
    <dbReference type="NCBI Taxonomy" id="1397"/>
    <lineage>
        <taxon>Bacteria</taxon>
        <taxon>Bacillati</taxon>
        <taxon>Bacillota</taxon>
        <taxon>Bacilli</taxon>
        <taxon>Bacillales</taxon>
        <taxon>Bacillaceae</taxon>
        <taxon>Niallia</taxon>
    </lineage>
</organism>
<protein>
    <submittedName>
        <fullName evidence="6">Site-specific integrase</fullName>
    </submittedName>
</protein>
<dbReference type="GO" id="GO:0003677">
    <property type="term" value="F:DNA binding"/>
    <property type="evidence" value="ECO:0007669"/>
    <property type="project" value="UniProtKB-KW"/>
</dbReference>
<dbReference type="AlphaFoldDB" id="A0A941JH99"/>
<dbReference type="Pfam" id="PF14659">
    <property type="entry name" value="Phage_int_SAM_3"/>
    <property type="match status" value="1"/>
</dbReference>